<keyword evidence="1" id="KW-0812">Transmembrane</keyword>
<sequence>MTITVILMLDPVTVAAMITLIAALVPVIDKRVTASQRKD</sequence>
<gene>
    <name evidence="2" type="ORF">JOF44_004111</name>
</gene>
<evidence type="ECO:0000313" key="2">
    <source>
        <dbReference type="EMBL" id="MBP2411144.1"/>
    </source>
</evidence>
<feature type="transmembrane region" description="Helical" evidence="1">
    <location>
        <begin position="6"/>
        <end position="28"/>
    </location>
</feature>
<evidence type="ECO:0000256" key="1">
    <source>
        <dbReference type="SAM" id="Phobius"/>
    </source>
</evidence>
<reference evidence="2 3" key="1">
    <citation type="submission" date="2021-03" db="EMBL/GenBank/DDBJ databases">
        <title>Sequencing the genomes of 1000 actinobacteria strains.</title>
        <authorList>
            <person name="Klenk H.-P."/>
        </authorList>
    </citation>
    <scope>NUCLEOTIDE SEQUENCE [LARGE SCALE GENOMIC DNA]</scope>
    <source>
        <strain evidence="2 3">DSM 14564</strain>
    </source>
</reference>
<proteinExistence type="predicted"/>
<keyword evidence="1" id="KW-1133">Transmembrane helix</keyword>
<accession>A0ABS4YQS4</accession>
<dbReference type="Proteomes" id="UP000698222">
    <property type="component" value="Unassembled WGS sequence"/>
</dbReference>
<evidence type="ECO:0000313" key="3">
    <source>
        <dbReference type="Proteomes" id="UP000698222"/>
    </source>
</evidence>
<organism evidence="2 3">
    <name type="scientific">Brachybacterium fresconis</name>
    <dbReference type="NCBI Taxonomy" id="173363"/>
    <lineage>
        <taxon>Bacteria</taxon>
        <taxon>Bacillati</taxon>
        <taxon>Actinomycetota</taxon>
        <taxon>Actinomycetes</taxon>
        <taxon>Micrococcales</taxon>
        <taxon>Dermabacteraceae</taxon>
        <taxon>Brachybacterium</taxon>
    </lineage>
</organism>
<comment type="caution">
    <text evidence="2">The sequence shown here is derived from an EMBL/GenBank/DDBJ whole genome shotgun (WGS) entry which is preliminary data.</text>
</comment>
<dbReference type="EMBL" id="JAGIOC010000002">
    <property type="protein sequence ID" value="MBP2411144.1"/>
    <property type="molecule type" value="Genomic_DNA"/>
</dbReference>
<name>A0ABS4YQS4_9MICO</name>
<keyword evidence="3" id="KW-1185">Reference proteome</keyword>
<keyword evidence="1" id="KW-0472">Membrane</keyword>
<protein>
    <submittedName>
        <fullName evidence="2">Uncharacterized protein</fullName>
    </submittedName>
</protein>